<dbReference type="EMBL" id="SLWN01000026">
    <property type="protein sequence ID" value="TCO13513.1"/>
    <property type="molecule type" value="Genomic_DNA"/>
</dbReference>
<dbReference type="AlphaFoldDB" id="A0A4R2GT15"/>
<sequence length="390" mass="43273">MRAVVIVHERDIFQVNERVFEDGTTVLSQRLFPLEAHTFDVIVFKPTSSQPAFVDAEGERIPVTQLAQRTSTWILIAGDHASTSRPLIEEIRNFLRGAHRSASSWNNEALVVLSFSDRAREALASLPVSRVFHLPDHADVSTRGTLPIEDSTNAGDVKSILDAIAENQTQNPNLGFGLLLVNADGKFFLMERLRQPGHHKLGTIGGNFLRGRSVQEQLDETLKRRFRSGSTPHLQLGPLLACTSMQNEFYHYVDLTFLAMTDQRLALNGVSDPELRPVSVPTLVRLNAALEDDSGKTAPRYMFTLDEMAWFHRSGLLFQPVANAFESFCRKVVAVEVIDGPQASVRLPALFSRDGPLEVPLAVRGGEVRSVLDSFSKSSRTALPFYEGPL</sequence>
<evidence type="ECO:0000313" key="2">
    <source>
        <dbReference type="Proteomes" id="UP000294508"/>
    </source>
</evidence>
<protein>
    <submittedName>
        <fullName evidence="1">Uncharacterized protein</fullName>
    </submittedName>
</protein>
<dbReference type="RefSeq" id="WP_132216854.1">
    <property type="nucleotide sequence ID" value="NZ_SLWN01000026.1"/>
</dbReference>
<name>A0A4R2GT15_9ACTN</name>
<evidence type="ECO:0000313" key="1">
    <source>
        <dbReference type="EMBL" id="TCO13513.1"/>
    </source>
</evidence>
<reference evidence="1 2" key="1">
    <citation type="journal article" date="2015" name="Stand. Genomic Sci.">
        <title>Genomic Encyclopedia of Bacterial and Archaeal Type Strains, Phase III: the genomes of soil and plant-associated and newly described type strains.</title>
        <authorList>
            <person name="Whitman W.B."/>
            <person name="Woyke T."/>
            <person name="Klenk H.P."/>
            <person name="Zhou Y."/>
            <person name="Lilburn T.G."/>
            <person name="Beck B.J."/>
            <person name="De Vos P."/>
            <person name="Vandamme P."/>
            <person name="Eisen J.A."/>
            <person name="Garrity G."/>
            <person name="Hugenholtz P."/>
            <person name="Kyrpides N.C."/>
        </authorList>
    </citation>
    <scope>NUCLEOTIDE SEQUENCE [LARGE SCALE GENOMIC DNA]</scope>
    <source>
        <strain evidence="1 2">VKM Ac-2572</strain>
    </source>
</reference>
<keyword evidence="2" id="KW-1185">Reference proteome</keyword>
<organism evidence="1 2">
    <name type="scientific">Kribbella steppae</name>
    <dbReference type="NCBI Taxonomy" id="2512223"/>
    <lineage>
        <taxon>Bacteria</taxon>
        <taxon>Bacillati</taxon>
        <taxon>Actinomycetota</taxon>
        <taxon>Actinomycetes</taxon>
        <taxon>Propionibacteriales</taxon>
        <taxon>Kribbellaceae</taxon>
        <taxon>Kribbella</taxon>
    </lineage>
</organism>
<comment type="caution">
    <text evidence="1">The sequence shown here is derived from an EMBL/GenBank/DDBJ whole genome shotgun (WGS) entry which is preliminary data.</text>
</comment>
<dbReference type="Proteomes" id="UP000294508">
    <property type="component" value="Unassembled WGS sequence"/>
</dbReference>
<proteinExistence type="predicted"/>
<accession>A0A4R2GT15</accession>
<gene>
    <name evidence="1" type="ORF">EV652_12654</name>
</gene>